<dbReference type="AlphaFoldDB" id="A0A151IFG5"/>
<evidence type="ECO:0000313" key="1">
    <source>
        <dbReference type="EMBL" id="KYM99640.1"/>
    </source>
</evidence>
<dbReference type="EMBL" id="KQ977795">
    <property type="protein sequence ID" value="KYM99640.1"/>
    <property type="molecule type" value="Genomic_DNA"/>
</dbReference>
<evidence type="ECO:0000313" key="2">
    <source>
        <dbReference type="Proteomes" id="UP000078542"/>
    </source>
</evidence>
<proteinExistence type="predicted"/>
<keyword evidence="2" id="KW-1185">Reference proteome</keyword>
<accession>A0A151IFG5</accession>
<name>A0A151IFG5_9HYME</name>
<organism evidence="1 2">
    <name type="scientific">Cyphomyrmex costatus</name>
    <dbReference type="NCBI Taxonomy" id="456900"/>
    <lineage>
        <taxon>Eukaryota</taxon>
        <taxon>Metazoa</taxon>
        <taxon>Ecdysozoa</taxon>
        <taxon>Arthropoda</taxon>
        <taxon>Hexapoda</taxon>
        <taxon>Insecta</taxon>
        <taxon>Pterygota</taxon>
        <taxon>Neoptera</taxon>
        <taxon>Endopterygota</taxon>
        <taxon>Hymenoptera</taxon>
        <taxon>Apocrita</taxon>
        <taxon>Aculeata</taxon>
        <taxon>Formicoidea</taxon>
        <taxon>Formicidae</taxon>
        <taxon>Myrmicinae</taxon>
        <taxon>Cyphomyrmex</taxon>
    </lineage>
</organism>
<gene>
    <name evidence="1" type="ORF">ALC62_09608</name>
</gene>
<protein>
    <submittedName>
        <fullName evidence="1">Uncharacterized protein</fullName>
    </submittedName>
</protein>
<reference evidence="1 2" key="1">
    <citation type="submission" date="2016-03" db="EMBL/GenBank/DDBJ databases">
        <title>Cyphomyrmex costatus WGS genome.</title>
        <authorList>
            <person name="Nygaard S."/>
            <person name="Hu H."/>
            <person name="Boomsma J."/>
            <person name="Zhang G."/>
        </authorList>
    </citation>
    <scope>NUCLEOTIDE SEQUENCE [LARGE SCALE GENOMIC DNA]</scope>
    <source>
        <strain evidence="1">MS0001</strain>
        <tissue evidence="1">Whole body</tissue>
    </source>
</reference>
<sequence>MFLIVSNDLTSKELEYIPKIVLLREFENCIDLLWDRLPEHIRADSEVQRHRRCLKHYNLPNLSDDDYELGLTDFETYYTLPNVNSTNNKFYFDNEEIVIPEGSYELRDIERYLKREILRSRGVKSKEDEEFPLVIRANNNTMKSEIKCVYSINFTKPYNIGQLLEFSSNRVLEPQQWHESDVPINIINVNIIRIECNVTAGAYSNKCVHTIHEFSPTVPPGYKISEKPTQIIYLPIVVRSITDLTIRVVDQDGRLLDFRGEEITVRLHVRRRRR</sequence>
<dbReference type="Proteomes" id="UP000078542">
    <property type="component" value="Unassembled WGS sequence"/>
</dbReference>